<reference evidence="1" key="1">
    <citation type="submission" date="2020-03" db="EMBL/GenBank/DDBJ databases">
        <title>The deep terrestrial virosphere.</title>
        <authorList>
            <person name="Holmfeldt K."/>
            <person name="Nilsson E."/>
            <person name="Simone D."/>
            <person name="Lopez-Fernandez M."/>
            <person name="Wu X."/>
            <person name="de Brujin I."/>
            <person name="Lundin D."/>
            <person name="Andersson A."/>
            <person name="Bertilsson S."/>
            <person name="Dopson M."/>
        </authorList>
    </citation>
    <scope>NUCLEOTIDE SEQUENCE</scope>
    <source>
        <strain evidence="1">MM415B04538</strain>
    </source>
</reference>
<gene>
    <name evidence="1" type="ORF">MM415B04538_0002</name>
</gene>
<organism evidence="1">
    <name type="scientific">viral metagenome</name>
    <dbReference type="NCBI Taxonomy" id="1070528"/>
    <lineage>
        <taxon>unclassified sequences</taxon>
        <taxon>metagenomes</taxon>
        <taxon>organismal metagenomes</taxon>
    </lineage>
</organism>
<name>A0A6M3LE70_9ZZZZ</name>
<sequence>MDLRAFRAGMIKAGATGEDIDQCIDRGICAGCGKRKHNWAIASVWLPGPENSRAGMPAIVPYLICARCKAKMKSVADLMQQVEARLTQWMGSGG</sequence>
<dbReference type="AlphaFoldDB" id="A0A6M3LE70"/>
<dbReference type="EMBL" id="MT143085">
    <property type="protein sequence ID" value="QJA92649.1"/>
    <property type="molecule type" value="Genomic_DNA"/>
</dbReference>
<accession>A0A6M3LE70</accession>
<evidence type="ECO:0000313" key="1">
    <source>
        <dbReference type="EMBL" id="QJA92649.1"/>
    </source>
</evidence>
<protein>
    <submittedName>
        <fullName evidence="1">Uncharacterized protein</fullName>
    </submittedName>
</protein>
<proteinExistence type="predicted"/>